<keyword evidence="2" id="KW-1185">Reference proteome</keyword>
<dbReference type="EMBL" id="PZJX01000007">
    <property type="protein sequence ID" value="PTE11621.1"/>
    <property type="molecule type" value="Genomic_DNA"/>
</dbReference>
<gene>
    <name evidence="1" type="ORF">C9427_05250</name>
</gene>
<dbReference type="RefSeq" id="WP_107648112.1">
    <property type="nucleotide sequence ID" value="NZ_PZJX01000007.1"/>
</dbReference>
<protein>
    <submittedName>
        <fullName evidence="1">Uncharacterized protein</fullName>
    </submittedName>
</protein>
<evidence type="ECO:0000313" key="2">
    <source>
        <dbReference type="Proteomes" id="UP000240259"/>
    </source>
</evidence>
<comment type="caution">
    <text evidence="1">The sequence shown here is derived from an EMBL/GenBank/DDBJ whole genome shotgun (WGS) entry which is preliminary data.</text>
</comment>
<name>A0A2T4J133_9HYPH</name>
<accession>A0A2T4J133</accession>
<organism evidence="1 2">
    <name type="scientific">Mesorhizobium helmanticense</name>
    <dbReference type="NCBI Taxonomy" id="1776423"/>
    <lineage>
        <taxon>Bacteria</taxon>
        <taxon>Pseudomonadati</taxon>
        <taxon>Pseudomonadota</taxon>
        <taxon>Alphaproteobacteria</taxon>
        <taxon>Hyphomicrobiales</taxon>
        <taxon>Phyllobacteriaceae</taxon>
        <taxon>Mesorhizobium</taxon>
    </lineage>
</organism>
<proteinExistence type="predicted"/>
<dbReference type="AlphaFoldDB" id="A0A2T4J133"/>
<evidence type="ECO:0000313" key="1">
    <source>
        <dbReference type="EMBL" id="PTE11621.1"/>
    </source>
</evidence>
<dbReference type="Proteomes" id="UP000240259">
    <property type="component" value="Unassembled WGS sequence"/>
</dbReference>
<reference evidence="1 2" key="1">
    <citation type="submission" date="2018-03" db="EMBL/GenBank/DDBJ databases">
        <title>Genome sequence of the symbiotic type strain Mesorhizobium helmanticense CSLC115NT isolated from Lotus corniculatus nodules.</title>
        <authorList>
            <person name="Sannazzaro A.I."/>
            <person name="Torres Tejerizo G.A."/>
            <person name="Dip D."/>
            <person name="Caballero M."/>
            <person name="Pistorio M."/>
            <person name="Estrella M.J."/>
        </authorList>
    </citation>
    <scope>NUCLEOTIDE SEQUENCE [LARGE SCALE GENOMIC DNA]</scope>
    <source>
        <strain evidence="1 2">CSLC115N</strain>
    </source>
</reference>
<sequence>MSLPVLVALVVFGIALSVAAVHFTGGTRTATLAGADQALSRFAEDFPDEAVTAIRLTKDGRTAFLGLEQARTGIVHSVGDCFLTRIVTAGDIVALNVDDGGAITLKLADFTWKGGRFAFADRSDAETVAAALGLYDPSLAKEAA</sequence>
<dbReference type="OrthoDB" id="8445114at2"/>